<keyword evidence="1" id="KW-0732">Signal</keyword>
<dbReference type="InterPro" id="IPR007110">
    <property type="entry name" value="Ig-like_dom"/>
</dbReference>
<accession>A0A068WSR6</accession>
<proteinExistence type="predicted"/>
<evidence type="ECO:0000256" key="1">
    <source>
        <dbReference type="SAM" id="SignalP"/>
    </source>
</evidence>
<evidence type="ECO:0000313" key="3">
    <source>
        <dbReference type="EMBL" id="CDS22818.1"/>
    </source>
</evidence>
<evidence type="ECO:0000313" key="5">
    <source>
        <dbReference type="WBParaSite" id="EgrG_001200100"/>
    </source>
</evidence>
<dbReference type="InterPro" id="IPR003599">
    <property type="entry name" value="Ig_sub"/>
</dbReference>
<evidence type="ECO:0000313" key="4">
    <source>
        <dbReference type="Proteomes" id="UP000492820"/>
    </source>
</evidence>
<dbReference type="EMBL" id="LK028587">
    <property type="protein sequence ID" value="CDS22818.1"/>
    <property type="molecule type" value="Genomic_DNA"/>
</dbReference>
<gene>
    <name evidence="3" type="ORF">EgrG_001200100</name>
</gene>
<dbReference type="Gene3D" id="2.60.40.10">
    <property type="entry name" value="Immunoglobulins"/>
    <property type="match status" value="1"/>
</dbReference>
<feature type="signal peptide" evidence="1">
    <location>
        <begin position="1"/>
        <end position="21"/>
    </location>
</feature>
<dbReference type="WBParaSite" id="EgrG_001200100">
    <property type="protein sequence ID" value="EgrG_001200100"/>
    <property type="gene ID" value="EgrG_001200100"/>
</dbReference>
<organism evidence="3">
    <name type="scientific">Echinococcus granulosus</name>
    <name type="common">Hydatid tapeworm</name>
    <dbReference type="NCBI Taxonomy" id="6210"/>
    <lineage>
        <taxon>Eukaryota</taxon>
        <taxon>Metazoa</taxon>
        <taxon>Spiralia</taxon>
        <taxon>Lophotrochozoa</taxon>
        <taxon>Platyhelminthes</taxon>
        <taxon>Cestoda</taxon>
        <taxon>Eucestoda</taxon>
        <taxon>Cyclophyllidea</taxon>
        <taxon>Taeniidae</taxon>
        <taxon>Echinococcus</taxon>
        <taxon>Echinococcus granulosus group</taxon>
    </lineage>
</organism>
<dbReference type="PROSITE" id="PS50835">
    <property type="entry name" value="IG_LIKE"/>
    <property type="match status" value="1"/>
</dbReference>
<dbReference type="AlphaFoldDB" id="A0A068WSR6"/>
<sequence>MYFGLVPQFLPLLLCTSLVHCDLVIKPPLLIAEAYHDAFFLCQIDSNILSVIWTLPSSEVVLANKTSTDNRFRNSGGFLFISNVSFADSGDYECSIDENTSSVGVLEVFVMPSYTLDLSLVFIYDIRRLVL</sequence>
<dbReference type="OrthoDB" id="6036at2759"/>
<feature type="chain" id="PRO_5033711032" evidence="1">
    <location>
        <begin position="22"/>
        <end position="131"/>
    </location>
</feature>
<reference evidence="3 4" key="1">
    <citation type="journal article" date="2013" name="Nature">
        <title>The genomes of four tapeworm species reveal adaptations to parasitism.</title>
        <authorList>
            <person name="Tsai I.J."/>
            <person name="Zarowiecki M."/>
            <person name="Holroyd N."/>
            <person name="Garciarrubio A."/>
            <person name="Sanchez-Flores A."/>
            <person name="Brooks K.L."/>
            <person name="Tracey A."/>
            <person name="Bobes R.J."/>
            <person name="Fragoso G."/>
            <person name="Sciutto E."/>
            <person name="Aslett M."/>
            <person name="Beasley H."/>
            <person name="Bennett H.M."/>
            <person name="Cai J."/>
            <person name="Camicia F."/>
            <person name="Clark R."/>
            <person name="Cucher M."/>
            <person name="De Silva N."/>
            <person name="Day T.A."/>
            <person name="Deplazes P."/>
            <person name="Estrada K."/>
            <person name="Fernandez C."/>
            <person name="Holland P.W."/>
            <person name="Hou J."/>
            <person name="Hu S."/>
            <person name="Huckvale T."/>
            <person name="Hung S.S."/>
            <person name="Kamenetzky L."/>
            <person name="Keane J.A."/>
            <person name="Kiss F."/>
            <person name="Koziol U."/>
            <person name="Lambert O."/>
            <person name="Liu K."/>
            <person name="Luo X."/>
            <person name="Luo Y."/>
            <person name="Macchiaroli N."/>
            <person name="Nichol S."/>
            <person name="Paps J."/>
            <person name="Parkinson J."/>
            <person name="Pouchkina-Stantcheva N."/>
            <person name="Riddiford N."/>
            <person name="Rosenzvit M."/>
            <person name="Salinas G."/>
            <person name="Wasmuth J.D."/>
            <person name="Zamanian M."/>
            <person name="Zheng Y."/>
            <person name="Cai X."/>
            <person name="Soberon X."/>
            <person name="Olson P.D."/>
            <person name="Laclette J.P."/>
            <person name="Brehm K."/>
            <person name="Berriman M."/>
            <person name="Garciarrubio A."/>
            <person name="Bobes R.J."/>
            <person name="Fragoso G."/>
            <person name="Sanchez-Flores A."/>
            <person name="Estrada K."/>
            <person name="Cevallos M.A."/>
            <person name="Morett E."/>
            <person name="Gonzalez V."/>
            <person name="Portillo T."/>
            <person name="Ochoa-Leyva A."/>
            <person name="Jose M.V."/>
            <person name="Sciutto E."/>
            <person name="Landa A."/>
            <person name="Jimenez L."/>
            <person name="Valdes V."/>
            <person name="Carrero J.C."/>
            <person name="Larralde C."/>
            <person name="Morales-Montor J."/>
            <person name="Limon-Lason J."/>
            <person name="Soberon X."/>
            <person name="Laclette J.P."/>
        </authorList>
    </citation>
    <scope>NUCLEOTIDE SEQUENCE [LARGE SCALE GENOMIC DNA]</scope>
</reference>
<reference evidence="3" key="2">
    <citation type="submission" date="2014-06" db="EMBL/GenBank/DDBJ databases">
        <authorList>
            <person name="Aslett M."/>
        </authorList>
    </citation>
    <scope>NUCLEOTIDE SEQUENCE</scope>
</reference>
<name>A0A068WSR6_ECHGR</name>
<dbReference type="Proteomes" id="UP000492820">
    <property type="component" value="Unassembled WGS sequence"/>
</dbReference>
<evidence type="ECO:0000259" key="2">
    <source>
        <dbReference type="PROSITE" id="PS50835"/>
    </source>
</evidence>
<dbReference type="CDD" id="cd00096">
    <property type="entry name" value="Ig"/>
    <property type="match status" value="1"/>
</dbReference>
<dbReference type="SUPFAM" id="SSF48726">
    <property type="entry name" value="Immunoglobulin"/>
    <property type="match status" value="1"/>
</dbReference>
<dbReference type="SMART" id="SM00409">
    <property type="entry name" value="IG"/>
    <property type="match status" value="1"/>
</dbReference>
<dbReference type="InterPro" id="IPR013783">
    <property type="entry name" value="Ig-like_fold"/>
</dbReference>
<protein>
    <submittedName>
        <fullName evidence="3 5">Immunoglobulin subtype</fullName>
    </submittedName>
</protein>
<feature type="domain" description="Ig-like" evidence="2">
    <location>
        <begin position="7"/>
        <end position="104"/>
    </location>
</feature>
<dbReference type="InterPro" id="IPR036179">
    <property type="entry name" value="Ig-like_dom_sf"/>
</dbReference>
<reference evidence="5" key="3">
    <citation type="submission" date="2020-10" db="UniProtKB">
        <authorList>
            <consortium name="WormBaseParasite"/>
        </authorList>
    </citation>
    <scope>IDENTIFICATION</scope>
</reference>